<dbReference type="NCBIfam" id="NF003476">
    <property type="entry name" value="PRK05114.1"/>
    <property type="match status" value="1"/>
</dbReference>
<protein>
    <recommendedName>
        <fullName evidence="1">UPF0181 protein EDC52_101322</fullName>
    </recommendedName>
</protein>
<feature type="compositionally biased region" description="Basic and acidic residues" evidence="2">
    <location>
        <begin position="44"/>
        <end position="54"/>
    </location>
</feature>
<dbReference type="EMBL" id="SMCR01000001">
    <property type="protein sequence ID" value="TCV99980.1"/>
    <property type="molecule type" value="Genomic_DNA"/>
</dbReference>
<organism evidence="3 4">
    <name type="scientific">Biostraticola tofi</name>
    <dbReference type="NCBI Taxonomy" id="466109"/>
    <lineage>
        <taxon>Bacteria</taxon>
        <taxon>Pseudomonadati</taxon>
        <taxon>Pseudomonadota</taxon>
        <taxon>Gammaproteobacteria</taxon>
        <taxon>Enterobacterales</taxon>
        <taxon>Bruguierivoracaceae</taxon>
        <taxon>Biostraticola</taxon>
    </lineage>
</organism>
<evidence type="ECO:0000256" key="2">
    <source>
        <dbReference type="SAM" id="MobiDB-lite"/>
    </source>
</evidence>
<evidence type="ECO:0000256" key="1">
    <source>
        <dbReference type="HAMAP-Rule" id="MF_00507"/>
    </source>
</evidence>
<evidence type="ECO:0000313" key="3">
    <source>
        <dbReference type="EMBL" id="TCV99980.1"/>
    </source>
</evidence>
<dbReference type="Proteomes" id="UP000295719">
    <property type="component" value="Unassembled WGS sequence"/>
</dbReference>
<comment type="caution">
    <text evidence="3">The sequence shown here is derived from an EMBL/GenBank/DDBJ whole genome shotgun (WGS) entry which is preliminary data.</text>
</comment>
<reference evidence="3 4" key="1">
    <citation type="submission" date="2019-03" db="EMBL/GenBank/DDBJ databases">
        <title>Genomic Encyclopedia of Type Strains, Phase IV (KMG-IV): sequencing the most valuable type-strain genomes for metagenomic binning, comparative biology and taxonomic classification.</title>
        <authorList>
            <person name="Goeker M."/>
        </authorList>
    </citation>
    <scope>NUCLEOTIDE SEQUENCE [LARGE SCALE GENOMIC DNA]</scope>
    <source>
        <strain evidence="3 4">DSM 19580</strain>
    </source>
</reference>
<dbReference type="AlphaFoldDB" id="A0A4R3Z701"/>
<comment type="similarity">
    <text evidence="1">Belongs to the UPF0181 family.</text>
</comment>
<sequence>MLNNMPALTHEQQQVAVERIQALMAEGMSSGEAIALVSREIRENHTGERVTVRWDDEDEEAESATEYTHDYDDGSQESYPGEDTDDDADDEQPEDRSHQGPRR</sequence>
<dbReference type="OrthoDB" id="6522084at2"/>
<feature type="region of interest" description="Disordered" evidence="2">
    <location>
        <begin position="44"/>
        <end position="103"/>
    </location>
</feature>
<feature type="compositionally biased region" description="Basic and acidic residues" evidence="2">
    <location>
        <begin position="94"/>
        <end position="103"/>
    </location>
</feature>
<keyword evidence="4" id="KW-1185">Reference proteome</keyword>
<dbReference type="Pfam" id="PF03701">
    <property type="entry name" value="UPF0181"/>
    <property type="match status" value="1"/>
</dbReference>
<proteinExistence type="inferred from homology"/>
<dbReference type="InterPro" id="IPR005371">
    <property type="entry name" value="UPF0181"/>
</dbReference>
<gene>
    <name evidence="3" type="ORF">EDC52_101322</name>
</gene>
<feature type="compositionally biased region" description="Acidic residues" evidence="2">
    <location>
        <begin position="80"/>
        <end position="93"/>
    </location>
</feature>
<evidence type="ECO:0000313" key="4">
    <source>
        <dbReference type="Proteomes" id="UP000295719"/>
    </source>
</evidence>
<name>A0A4R3Z701_9GAMM</name>
<dbReference type="HAMAP" id="MF_00507">
    <property type="entry name" value="UPF0181"/>
    <property type="match status" value="1"/>
</dbReference>
<accession>A0A4R3Z701</accession>